<dbReference type="PROSITE" id="PS51352">
    <property type="entry name" value="THIOREDOXIN_2"/>
    <property type="match status" value="1"/>
</dbReference>
<evidence type="ECO:0000256" key="5">
    <source>
        <dbReference type="SAM" id="SignalP"/>
    </source>
</evidence>
<keyword evidence="3" id="KW-1015">Disulfide bond</keyword>
<feature type="signal peptide" evidence="5">
    <location>
        <begin position="1"/>
        <end position="30"/>
    </location>
</feature>
<name>A0ABV7ALE7_9RHOB</name>
<sequence>MTLASLAARALAPLALSAAVALSAAAPARALDFKNMTPDEKAAFGEEVRAYLLDHPEVLVEAIDRLKAKQAQQQVQNDANLVKANAKAIFEDPNSWVGGNPNGDITLVEFMDYRCGYCHKAYPEVAQLLKTDGNIRFIVKEFPILSDQSVLGSRFAIAVLQLNGPDAYAKAHDALMKMRANITDASLAALAGKLGLDAEAIKARMDSPEVTKVIADNHALAKRLGINGTPTFVLGDQMLRGYVPLAQMTEIVKEVRAN</sequence>
<dbReference type="PANTHER" id="PTHR13887">
    <property type="entry name" value="GLUTATHIONE S-TRANSFERASE KAPPA"/>
    <property type="match status" value="1"/>
</dbReference>
<evidence type="ECO:0000256" key="4">
    <source>
        <dbReference type="ARBA" id="ARBA00023284"/>
    </source>
</evidence>
<dbReference type="CDD" id="cd03023">
    <property type="entry name" value="DsbA_Com1_like"/>
    <property type="match status" value="1"/>
</dbReference>
<dbReference type="Pfam" id="PF18312">
    <property type="entry name" value="ScsC_N"/>
    <property type="match status" value="1"/>
</dbReference>
<dbReference type="EMBL" id="JBHRSK010000015">
    <property type="protein sequence ID" value="MFC2969832.1"/>
    <property type="molecule type" value="Genomic_DNA"/>
</dbReference>
<protein>
    <submittedName>
        <fullName evidence="7">DsbA family protein</fullName>
    </submittedName>
</protein>
<evidence type="ECO:0000259" key="6">
    <source>
        <dbReference type="PROSITE" id="PS51352"/>
    </source>
</evidence>
<dbReference type="Gene3D" id="3.40.30.10">
    <property type="entry name" value="Glutaredoxin"/>
    <property type="match status" value="1"/>
</dbReference>
<keyword evidence="2" id="KW-0560">Oxidoreductase</keyword>
<evidence type="ECO:0000313" key="7">
    <source>
        <dbReference type="EMBL" id="MFC2969832.1"/>
    </source>
</evidence>
<dbReference type="InterPro" id="IPR041205">
    <property type="entry name" value="ScsC_N"/>
</dbReference>
<keyword evidence="4" id="KW-0676">Redox-active center</keyword>
<organism evidence="7 8">
    <name type="scientific">Acidimangrovimonas pyrenivorans</name>
    <dbReference type="NCBI Taxonomy" id="2030798"/>
    <lineage>
        <taxon>Bacteria</taxon>
        <taxon>Pseudomonadati</taxon>
        <taxon>Pseudomonadota</taxon>
        <taxon>Alphaproteobacteria</taxon>
        <taxon>Rhodobacterales</taxon>
        <taxon>Paracoccaceae</taxon>
        <taxon>Acidimangrovimonas</taxon>
    </lineage>
</organism>
<dbReference type="SUPFAM" id="SSF52833">
    <property type="entry name" value="Thioredoxin-like"/>
    <property type="match status" value="1"/>
</dbReference>
<dbReference type="PANTHER" id="PTHR13887:SF14">
    <property type="entry name" value="DISULFIDE BOND FORMATION PROTEIN D"/>
    <property type="match status" value="1"/>
</dbReference>
<evidence type="ECO:0000256" key="3">
    <source>
        <dbReference type="ARBA" id="ARBA00023157"/>
    </source>
</evidence>
<keyword evidence="1 5" id="KW-0732">Signal</keyword>
<evidence type="ECO:0000313" key="8">
    <source>
        <dbReference type="Proteomes" id="UP001595443"/>
    </source>
</evidence>
<reference evidence="8" key="1">
    <citation type="journal article" date="2019" name="Int. J. Syst. Evol. Microbiol.">
        <title>The Global Catalogue of Microorganisms (GCM) 10K type strain sequencing project: providing services to taxonomists for standard genome sequencing and annotation.</title>
        <authorList>
            <consortium name="The Broad Institute Genomics Platform"/>
            <consortium name="The Broad Institute Genome Sequencing Center for Infectious Disease"/>
            <person name="Wu L."/>
            <person name="Ma J."/>
        </authorList>
    </citation>
    <scope>NUCLEOTIDE SEQUENCE [LARGE SCALE GENOMIC DNA]</scope>
    <source>
        <strain evidence="8">KCTC 62192</strain>
    </source>
</reference>
<accession>A0ABV7ALE7</accession>
<dbReference type="Pfam" id="PF01323">
    <property type="entry name" value="DSBA"/>
    <property type="match status" value="1"/>
</dbReference>
<dbReference type="Proteomes" id="UP001595443">
    <property type="component" value="Unassembled WGS sequence"/>
</dbReference>
<evidence type="ECO:0000256" key="1">
    <source>
        <dbReference type="ARBA" id="ARBA00022729"/>
    </source>
</evidence>
<keyword evidence="8" id="KW-1185">Reference proteome</keyword>
<gene>
    <name evidence="7" type="ORF">ACFOES_17165</name>
</gene>
<dbReference type="InterPro" id="IPR036249">
    <property type="entry name" value="Thioredoxin-like_sf"/>
</dbReference>
<dbReference type="RefSeq" id="WP_377834592.1">
    <property type="nucleotide sequence ID" value="NZ_JBHRSK010000015.1"/>
</dbReference>
<evidence type="ECO:0000256" key="2">
    <source>
        <dbReference type="ARBA" id="ARBA00023002"/>
    </source>
</evidence>
<feature type="domain" description="Thioredoxin" evidence="6">
    <location>
        <begin position="70"/>
        <end position="257"/>
    </location>
</feature>
<comment type="caution">
    <text evidence="7">The sequence shown here is derived from an EMBL/GenBank/DDBJ whole genome shotgun (WGS) entry which is preliminary data.</text>
</comment>
<feature type="chain" id="PRO_5045258460" evidence="5">
    <location>
        <begin position="31"/>
        <end position="258"/>
    </location>
</feature>
<proteinExistence type="predicted"/>
<dbReference type="InterPro" id="IPR001853">
    <property type="entry name" value="DSBA-like_thioredoxin_dom"/>
</dbReference>
<dbReference type="InterPro" id="IPR013766">
    <property type="entry name" value="Thioredoxin_domain"/>
</dbReference>